<dbReference type="RefSeq" id="WP_088582436.1">
    <property type="nucleotide sequence ID" value="NZ_CP022048.2"/>
</dbReference>
<evidence type="ECO:0000313" key="2">
    <source>
        <dbReference type="EMBL" id="ASE39117.1"/>
    </source>
</evidence>
<dbReference type="GeneID" id="34016089"/>
<dbReference type="SUPFAM" id="SSF47413">
    <property type="entry name" value="lambda repressor-like DNA-binding domains"/>
    <property type="match status" value="1"/>
</dbReference>
<accession>A0A1Z3U746</accession>
<dbReference type="SMART" id="SM00530">
    <property type="entry name" value="HTH_XRE"/>
    <property type="match status" value="1"/>
</dbReference>
<gene>
    <name evidence="2" type="ORF">CEP68_06170</name>
</gene>
<dbReference type="Proteomes" id="UP000197050">
    <property type="component" value="Chromosome"/>
</dbReference>
<dbReference type="GO" id="GO:0003677">
    <property type="term" value="F:DNA binding"/>
    <property type="evidence" value="ECO:0007669"/>
    <property type="project" value="InterPro"/>
</dbReference>
<dbReference type="Pfam" id="PF00717">
    <property type="entry name" value="Peptidase_S24"/>
    <property type="match status" value="1"/>
</dbReference>
<dbReference type="PROSITE" id="PS50943">
    <property type="entry name" value="HTH_CROC1"/>
    <property type="match status" value="1"/>
</dbReference>
<dbReference type="KEGG" id="bvc:CEP68_06170"/>
<evidence type="ECO:0000313" key="3">
    <source>
        <dbReference type="Proteomes" id="UP000197050"/>
    </source>
</evidence>
<dbReference type="InterPro" id="IPR015927">
    <property type="entry name" value="Peptidase_S24_S26A/B/C"/>
</dbReference>
<evidence type="ECO:0000259" key="1">
    <source>
        <dbReference type="PROSITE" id="PS50943"/>
    </source>
</evidence>
<proteinExistence type="predicted"/>
<feature type="domain" description="HTH cro/C1-type" evidence="1">
    <location>
        <begin position="25"/>
        <end position="63"/>
    </location>
</feature>
<dbReference type="InterPro" id="IPR036286">
    <property type="entry name" value="LexA/Signal_pep-like_sf"/>
</dbReference>
<organism evidence="2 3">
    <name type="scientific">Brevundimonas vesicularis</name>
    <name type="common">Pseudomonas vesicularis</name>
    <dbReference type="NCBI Taxonomy" id="41276"/>
    <lineage>
        <taxon>Bacteria</taxon>
        <taxon>Pseudomonadati</taxon>
        <taxon>Pseudomonadota</taxon>
        <taxon>Alphaproteobacteria</taxon>
        <taxon>Caulobacterales</taxon>
        <taxon>Caulobacteraceae</taxon>
        <taxon>Brevundimonas</taxon>
    </lineage>
</organism>
<sequence>MSILADRITKRLEATGQTARSASLRAGLGADAIRNILTGRSGSPKVSTLRALAHVLDTTIPYLAGGQDEPTPKPSITDGHYIELPVIHTVAAGPWHAMDDYVDEEPEMLTVPTIPGYEGFRQWIERVRGDSFNQFIADGSYVHVVDAIDMHYEPRDGDIVVVTRSRAQGALVERTLKQVGVAQEGILLFPRSYNPKWSKPLIVTDGLADHEDDVEVRIAGRVLRAFLDFTNDARWK</sequence>
<dbReference type="SUPFAM" id="SSF51306">
    <property type="entry name" value="LexA/Signal peptidase"/>
    <property type="match status" value="1"/>
</dbReference>
<dbReference type="InterPro" id="IPR010982">
    <property type="entry name" value="Lambda_DNA-bd_dom_sf"/>
</dbReference>
<dbReference type="Gene3D" id="2.10.109.10">
    <property type="entry name" value="Umud Fragment, subunit A"/>
    <property type="match status" value="1"/>
</dbReference>
<dbReference type="InterPro" id="IPR001387">
    <property type="entry name" value="Cro/C1-type_HTH"/>
</dbReference>
<protein>
    <recommendedName>
        <fullName evidence="1">HTH cro/C1-type domain-containing protein</fullName>
    </recommendedName>
</protein>
<dbReference type="EMBL" id="CP022048">
    <property type="protein sequence ID" value="ASE39117.1"/>
    <property type="molecule type" value="Genomic_DNA"/>
</dbReference>
<name>A0A1Z3U746_BREVE</name>
<dbReference type="CDD" id="cd06529">
    <property type="entry name" value="S24_LexA-like"/>
    <property type="match status" value="1"/>
</dbReference>
<dbReference type="Gene3D" id="1.10.260.40">
    <property type="entry name" value="lambda repressor-like DNA-binding domains"/>
    <property type="match status" value="1"/>
</dbReference>
<dbReference type="InterPro" id="IPR039418">
    <property type="entry name" value="LexA-like"/>
</dbReference>
<dbReference type="AlphaFoldDB" id="A0A1Z3U746"/>
<reference evidence="3" key="1">
    <citation type="submission" date="2017-06" db="EMBL/GenBank/DDBJ databases">
        <title>FDA dAtabase for Regulatory Grade micrObial Sequences (FDA-ARGOS): Supporting development and validation of Infectious Disease Dx tests.</title>
        <authorList>
            <person name="Minogue T."/>
            <person name="Wolcott M."/>
            <person name="Wasieloski L."/>
            <person name="Aguilar W."/>
            <person name="Moore D."/>
            <person name="Tallon L."/>
            <person name="Sadzewicz L."/>
            <person name="Sengamalay N."/>
            <person name="Ott S."/>
            <person name="Godinez A."/>
            <person name="Nagaraj S."/>
            <person name="Nadendla S."/>
            <person name="Geyer C."/>
            <person name="Sichtig H."/>
        </authorList>
    </citation>
    <scope>NUCLEOTIDE SEQUENCE [LARGE SCALE GENOMIC DNA]</scope>
    <source>
        <strain evidence="3">FDAARGOS_289</strain>
    </source>
</reference>